<dbReference type="AlphaFoldDB" id="A0A0G4G8N6"/>
<name>A0A0G4G8N6_VITBC</name>
<accession>A0A0G4G8N6</accession>
<keyword evidence="3" id="KW-1185">Reference proteome</keyword>
<evidence type="ECO:0008006" key="4">
    <source>
        <dbReference type="Google" id="ProtNLM"/>
    </source>
</evidence>
<evidence type="ECO:0000313" key="2">
    <source>
        <dbReference type="EMBL" id="CEM24737.1"/>
    </source>
</evidence>
<sequence length="710" mass="76649">MQHHSSCGKGHNALAHLPRKASSQIAFSDAKPPPLPLPLPRAQQNAEASLHRDLSIRDTSSHRLVSACTIGSTLSSAGKDTEEMLLNVGGTPMTFPRDRLLRRGLRDTCLAVLLHRFEDWMVKDDIGIHFIDADPKFFIRLAAGLRQMWSSWVSSGQICGADTALAFYYDRFMAKTALKIEPQPGDSENSAFRAFMAIMGPFIKTSCGGTGGIEVLTINGLVVSTTDATLAAFTTLNKRFTEYSGPVLTSLNHFHKVVDYAQRCRIAPADAVIDLPACEDGDVELSLAVEMYGLLDDGCPNILSADTMRTLLSMTGKMHALCLLKSSIHGCDFETLLARAAGAYGLLFVIEDEHHHTLACHMDGPFIPPADPTSELLTGCPVTFFSISGAFLEGITKINIPHNWQCVDVAGTEGAAKTDKGASCAKVAIGGGRLWLGHKDGRPSNDLRHCQQWLRRDDLPDGGETYMGSYNEVGSATLAATYYFTATRLEVYQVWSTRPADPILSADDLQALIDMATDTPMTSQLLYKGERDGWTYEALFAKVGGAVDLLLLFKDTGAHTFASHIKGQLKPPDDPTAVETTPCSVTFYSISGAFEPQGITKITVPDNQQRVVVAGAERLVKGTKDMAGKVAIAGGRLWLGYRFGEGGPAGDLRSGCQLVLKAELPDGGRTYLGGFDSHGYATLAASYVFTYANLEIYALRALDGPARPTP</sequence>
<evidence type="ECO:0000313" key="3">
    <source>
        <dbReference type="Proteomes" id="UP000041254"/>
    </source>
</evidence>
<evidence type="ECO:0000256" key="1">
    <source>
        <dbReference type="SAM" id="MobiDB-lite"/>
    </source>
</evidence>
<gene>
    <name evidence="2" type="ORF">Vbra_17214</name>
</gene>
<dbReference type="PhylomeDB" id="A0A0G4G8N6"/>
<dbReference type="Proteomes" id="UP000041254">
    <property type="component" value="Unassembled WGS sequence"/>
</dbReference>
<dbReference type="SUPFAM" id="SSF54695">
    <property type="entry name" value="POZ domain"/>
    <property type="match status" value="1"/>
</dbReference>
<dbReference type="InterPro" id="IPR011333">
    <property type="entry name" value="SKP1/BTB/POZ_sf"/>
</dbReference>
<organism evidence="2 3">
    <name type="scientific">Vitrella brassicaformis (strain CCMP3155)</name>
    <dbReference type="NCBI Taxonomy" id="1169540"/>
    <lineage>
        <taxon>Eukaryota</taxon>
        <taxon>Sar</taxon>
        <taxon>Alveolata</taxon>
        <taxon>Colpodellida</taxon>
        <taxon>Vitrellaceae</taxon>
        <taxon>Vitrella</taxon>
    </lineage>
</organism>
<dbReference type="EMBL" id="CDMY01000589">
    <property type="protein sequence ID" value="CEM24737.1"/>
    <property type="molecule type" value="Genomic_DNA"/>
</dbReference>
<dbReference type="VEuPathDB" id="CryptoDB:Vbra_17214"/>
<proteinExistence type="predicted"/>
<feature type="region of interest" description="Disordered" evidence="1">
    <location>
        <begin position="22"/>
        <end position="50"/>
    </location>
</feature>
<protein>
    <recommendedName>
        <fullName evidence="4">Potassium channel tetramerisation-type BTB domain-containing protein</fullName>
    </recommendedName>
</protein>
<dbReference type="InParanoid" id="A0A0G4G8N6"/>
<reference evidence="2 3" key="1">
    <citation type="submission" date="2014-11" db="EMBL/GenBank/DDBJ databases">
        <authorList>
            <person name="Zhu J."/>
            <person name="Qi W."/>
            <person name="Song R."/>
        </authorList>
    </citation>
    <scope>NUCLEOTIDE SEQUENCE [LARGE SCALE GENOMIC DNA]</scope>
</reference>